<dbReference type="OrthoDB" id="9795242at2"/>
<dbReference type="PROSITE" id="PS50977">
    <property type="entry name" value="HTH_TETR_2"/>
    <property type="match status" value="1"/>
</dbReference>
<gene>
    <name evidence="6" type="ORF">FRY98_16175</name>
</gene>
<dbReference type="InterPro" id="IPR009057">
    <property type="entry name" value="Homeodomain-like_sf"/>
</dbReference>
<keyword evidence="1" id="KW-0805">Transcription regulation</keyword>
<dbReference type="PANTHER" id="PTHR47506">
    <property type="entry name" value="TRANSCRIPTIONAL REGULATORY PROTEIN"/>
    <property type="match status" value="1"/>
</dbReference>
<proteinExistence type="predicted"/>
<sequence length="195" mass="22117">MARSKEFEENAVLEKAMKLFWEQGYEKTSMNDLVECMGIHRRSLYDTFTDKRTLFLKAMDRFEDRISTRLAAGAKQSNTALEAVEFVFDFMINGEEDTPPGCMLVNSAVELGIRDADVDAKAKEAFAKVERLLEEIIAWGQRNGEFTKRHDAKALAEVLHNALTGLRVMARTSVDKAKLRRIAKLSMHILEKAAD</sequence>
<dbReference type="PRINTS" id="PR00455">
    <property type="entry name" value="HTHTETR"/>
</dbReference>
<organism evidence="6 7">
    <name type="scientific">Paenibacillus faecis</name>
    <dbReference type="NCBI Taxonomy" id="862114"/>
    <lineage>
        <taxon>Bacteria</taxon>
        <taxon>Bacillati</taxon>
        <taxon>Bacillota</taxon>
        <taxon>Bacilli</taxon>
        <taxon>Bacillales</taxon>
        <taxon>Paenibacillaceae</taxon>
        <taxon>Paenibacillus</taxon>
    </lineage>
</organism>
<dbReference type="InterPro" id="IPR001647">
    <property type="entry name" value="HTH_TetR"/>
</dbReference>
<keyword evidence="3" id="KW-0804">Transcription</keyword>
<evidence type="ECO:0000259" key="5">
    <source>
        <dbReference type="PROSITE" id="PS50977"/>
    </source>
</evidence>
<protein>
    <submittedName>
        <fullName evidence="6">TetR/AcrR family transcriptional regulator</fullName>
    </submittedName>
</protein>
<dbReference type="RefSeq" id="WP_148453782.1">
    <property type="nucleotide sequence ID" value="NZ_VSDO01000003.1"/>
</dbReference>
<dbReference type="SUPFAM" id="SSF46689">
    <property type="entry name" value="Homeodomain-like"/>
    <property type="match status" value="1"/>
</dbReference>
<dbReference type="Pfam" id="PF00440">
    <property type="entry name" value="TetR_N"/>
    <property type="match status" value="1"/>
</dbReference>
<dbReference type="SUPFAM" id="SSF48498">
    <property type="entry name" value="Tetracyclin repressor-like, C-terminal domain"/>
    <property type="match status" value="1"/>
</dbReference>
<accession>A0A5D0CQK7</accession>
<name>A0A5D0CQK7_9BACL</name>
<dbReference type="Proteomes" id="UP000325218">
    <property type="component" value="Unassembled WGS sequence"/>
</dbReference>
<evidence type="ECO:0000313" key="7">
    <source>
        <dbReference type="Proteomes" id="UP000325218"/>
    </source>
</evidence>
<evidence type="ECO:0000256" key="3">
    <source>
        <dbReference type="ARBA" id="ARBA00023163"/>
    </source>
</evidence>
<dbReference type="GO" id="GO:0003677">
    <property type="term" value="F:DNA binding"/>
    <property type="evidence" value="ECO:0007669"/>
    <property type="project" value="UniProtKB-UniRule"/>
</dbReference>
<feature type="DNA-binding region" description="H-T-H motif" evidence="4">
    <location>
        <begin position="29"/>
        <end position="48"/>
    </location>
</feature>
<reference evidence="6 7" key="1">
    <citation type="submission" date="2019-08" db="EMBL/GenBank/DDBJ databases">
        <title>Genome sequencing of Paenibacillus faecis DSM 23593(T).</title>
        <authorList>
            <person name="Kook J.-K."/>
            <person name="Park S.-N."/>
            <person name="Lim Y.K."/>
        </authorList>
    </citation>
    <scope>NUCLEOTIDE SEQUENCE [LARGE SCALE GENOMIC DNA]</scope>
    <source>
        <strain evidence="6 7">DSM 23593</strain>
    </source>
</reference>
<feature type="domain" description="HTH tetR-type" evidence="5">
    <location>
        <begin position="6"/>
        <end position="66"/>
    </location>
</feature>
<keyword evidence="2 4" id="KW-0238">DNA-binding</keyword>
<dbReference type="AlphaFoldDB" id="A0A5D0CQK7"/>
<dbReference type="Pfam" id="PF16925">
    <property type="entry name" value="TetR_C_13"/>
    <property type="match status" value="1"/>
</dbReference>
<keyword evidence="7" id="KW-1185">Reference proteome</keyword>
<evidence type="ECO:0000256" key="2">
    <source>
        <dbReference type="ARBA" id="ARBA00023125"/>
    </source>
</evidence>
<comment type="caution">
    <text evidence="6">The sequence shown here is derived from an EMBL/GenBank/DDBJ whole genome shotgun (WGS) entry which is preliminary data.</text>
</comment>
<evidence type="ECO:0000256" key="4">
    <source>
        <dbReference type="PROSITE-ProRule" id="PRU00335"/>
    </source>
</evidence>
<dbReference type="PANTHER" id="PTHR47506:SF1">
    <property type="entry name" value="HTH-TYPE TRANSCRIPTIONAL REGULATOR YJDC"/>
    <property type="match status" value="1"/>
</dbReference>
<dbReference type="Gene3D" id="1.10.357.10">
    <property type="entry name" value="Tetracycline Repressor, domain 2"/>
    <property type="match status" value="1"/>
</dbReference>
<dbReference type="Gene3D" id="1.10.10.60">
    <property type="entry name" value="Homeodomain-like"/>
    <property type="match status" value="1"/>
</dbReference>
<dbReference type="EMBL" id="VSDO01000003">
    <property type="protein sequence ID" value="TYA12246.1"/>
    <property type="molecule type" value="Genomic_DNA"/>
</dbReference>
<evidence type="ECO:0000256" key="1">
    <source>
        <dbReference type="ARBA" id="ARBA00023015"/>
    </source>
</evidence>
<evidence type="ECO:0000313" key="6">
    <source>
        <dbReference type="EMBL" id="TYA12246.1"/>
    </source>
</evidence>
<dbReference type="InterPro" id="IPR011075">
    <property type="entry name" value="TetR_C"/>
</dbReference>
<dbReference type="InterPro" id="IPR036271">
    <property type="entry name" value="Tet_transcr_reg_TetR-rel_C_sf"/>
</dbReference>